<reference evidence="4" key="1">
    <citation type="journal article" date="2020" name="mSystems">
        <title>Genome- and Community-Level Interaction Insights into Carbon Utilization and Element Cycling Functions of Hydrothermarchaeota in Hydrothermal Sediment.</title>
        <authorList>
            <person name="Zhou Z."/>
            <person name="Liu Y."/>
            <person name="Xu W."/>
            <person name="Pan J."/>
            <person name="Luo Z.H."/>
            <person name="Li M."/>
        </authorList>
    </citation>
    <scope>NUCLEOTIDE SEQUENCE [LARGE SCALE GENOMIC DNA]</scope>
    <source>
        <strain evidence="4">SpSt-637</strain>
        <strain evidence="3">SpSt-667</strain>
    </source>
</reference>
<dbReference type="Gene3D" id="2.20.25.190">
    <property type="match status" value="1"/>
</dbReference>
<comment type="caution">
    <text evidence="4">The sequence shown here is derived from an EMBL/GenBank/DDBJ whole genome shotgun (WGS) entry which is preliminary data.</text>
</comment>
<keyword evidence="1" id="KW-0862">Zinc</keyword>
<sequence length="155" mass="17455">MGRRRSKWRRTWQVVKKMMQDARKVRAAQSLRQCPVCGNPNSLSIMIKVDKQTDKRSAEVVCSVCGFSHTFPEIPAIADEFWVYSKVLDIVQSAEVKAKPVATEAVESRVVGVEGAEEVPVEESEIEVVEEVEEGKAEEPEVDDEENGLKFEEET</sequence>
<name>A0A7C4JKT8_9CREN</name>
<gene>
    <name evidence="4" type="ORF">ENU08_03320</name>
    <name evidence="3" type="ORF">ENU41_02775</name>
</gene>
<dbReference type="EMBL" id="DTCK01000014">
    <property type="protein sequence ID" value="HGQ35585.1"/>
    <property type="molecule type" value="Genomic_DNA"/>
</dbReference>
<evidence type="ECO:0008006" key="5">
    <source>
        <dbReference type="Google" id="ProtNLM"/>
    </source>
</evidence>
<organism evidence="4">
    <name type="scientific">Ignisphaera aggregans</name>
    <dbReference type="NCBI Taxonomy" id="334771"/>
    <lineage>
        <taxon>Archaea</taxon>
        <taxon>Thermoproteota</taxon>
        <taxon>Thermoprotei</taxon>
        <taxon>Desulfurococcales</taxon>
        <taxon>Desulfurococcaceae</taxon>
        <taxon>Ignisphaera</taxon>
    </lineage>
</organism>
<evidence type="ECO:0000256" key="1">
    <source>
        <dbReference type="ARBA" id="ARBA00022833"/>
    </source>
</evidence>
<dbReference type="EMBL" id="DTBD01000024">
    <property type="protein sequence ID" value="HGQ64253.1"/>
    <property type="molecule type" value="Genomic_DNA"/>
</dbReference>
<dbReference type="InterPro" id="IPR007808">
    <property type="entry name" value="Elf1"/>
</dbReference>
<protein>
    <recommendedName>
        <fullName evidence="5">Transcription elongation factor</fullName>
    </recommendedName>
</protein>
<dbReference type="SUPFAM" id="SSF57783">
    <property type="entry name" value="Zinc beta-ribbon"/>
    <property type="match status" value="1"/>
</dbReference>
<evidence type="ECO:0000313" key="4">
    <source>
        <dbReference type="EMBL" id="HGQ64253.1"/>
    </source>
</evidence>
<evidence type="ECO:0000256" key="2">
    <source>
        <dbReference type="SAM" id="MobiDB-lite"/>
    </source>
</evidence>
<dbReference type="AlphaFoldDB" id="A0A7C4JKT8"/>
<proteinExistence type="predicted"/>
<feature type="region of interest" description="Disordered" evidence="2">
    <location>
        <begin position="122"/>
        <end position="155"/>
    </location>
</feature>
<dbReference type="Pfam" id="PF05129">
    <property type="entry name" value="Zn_ribbon_Elf1"/>
    <property type="match status" value="1"/>
</dbReference>
<evidence type="ECO:0000313" key="3">
    <source>
        <dbReference type="EMBL" id="HGQ35585.1"/>
    </source>
</evidence>
<feature type="compositionally biased region" description="Acidic residues" evidence="2">
    <location>
        <begin position="122"/>
        <end position="133"/>
    </location>
</feature>
<dbReference type="InterPro" id="IPR038567">
    <property type="entry name" value="T_Elf1_sf"/>
</dbReference>
<accession>A0A7C4JKT8</accession>